<dbReference type="GO" id="GO:0030425">
    <property type="term" value="C:dendrite"/>
    <property type="evidence" value="ECO:0007669"/>
    <property type="project" value="TreeGrafter"/>
</dbReference>
<dbReference type="AlphaFoldDB" id="A0A212EQJ2"/>
<dbReference type="PROSITE" id="PS50853">
    <property type="entry name" value="FN3"/>
    <property type="match status" value="1"/>
</dbReference>
<dbReference type="SUPFAM" id="SSF47769">
    <property type="entry name" value="SAM/Pointed domain"/>
    <property type="match status" value="1"/>
</dbReference>
<evidence type="ECO:0000256" key="5">
    <source>
        <dbReference type="ARBA" id="ARBA00022989"/>
    </source>
</evidence>
<keyword evidence="2 8" id="KW-0812">Transmembrane</keyword>
<organism evidence="11 12">
    <name type="scientific">Danaus plexippus plexippus</name>
    <dbReference type="NCBI Taxonomy" id="278856"/>
    <lineage>
        <taxon>Eukaryota</taxon>
        <taxon>Metazoa</taxon>
        <taxon>Ecdysozoa</taxon>
        <taxon>Arthropoda</taxon>
        <taxon>Hexapoda</taxon>
        <taxon>Insecta</taxon>
        <taxon>Pterygota</taxon>
        <taxon>Neoptera</taxon>
        <taxon>Endopterygota</taxon>
        <taxon>Lepidoptera</taxon>
        <taxon>Glossata</taxon>
        <taxon>Ditrysia</taxon>
        <taxon>Papilionoidea</taxon>
        <taxon>Nymphalidae</taxon>
        <taxon>Danainae</taxon>
        <taxon>Danaini</taxon>
        <taxon>Danaina</taxon>
        <taxon>Danaus</taxon>
        <taxon>Danaus</taxon>
    </lineage>
</organism>
<dbReference type="eggNOG" id="KOG0196">
    <property type="taxonomic scope" value="Eukaryota"/>
</dbReference>
<dbReference type="InterPro" id="IPR001660">
    <property type="entry name" value="SAM"/>
</dbReference>
<dbReference type="KEGG" id="dpl:KGM_203319"/>
<dbReference type="Proteomes" id="UP000007151">
    <property type="component" value="Unassembled WGS sequence"/>
</dbReference>
<dbReference type="Gene3D" id="2.60.40.10">
    <property type="entry name" value="Immunoglobulins"/>
    <property type="match status" value="1"/>
</dbReference>
<dbReference type="EMBL" id="AGBW02013269">
    <property type="protein sequence ID" value="OWR43724.1"/>
    <property type="molecule type" value="Genomic_DNA"/>
</dbReference>
<dbReference type="InterPro" id="IPR036116">
    <property type="entry name" value="FN3_sf"/>
</dbReference>
<proteinExistence type="predicted"/>
<reference evidence="11 12" key="1">
    <citation type="journal article" date="2011" name="Cell">
        <title>The monarch butterfly genome yields insights into long-distance migration.</title>
        <authorList>
            <person name="Zhan S."/>
            <person name="Merlin C."/>
            <person name="Boore J.L."/>
            <person name="Reppert S.M."/>
        </authorList>
    </citation>
    <scope>NUCLEOTIDE SEQUENCE [LARGE SCALE GENOMIC DNA]</scope>
    <source>
        <strain evidence="11">F-2</strain>
    </source>
</reference>
<evidence type="ECO:0000256" key="4">
    <source>
        <dbReference type="ARBA" id="ARBA00022840"/>
    </source>
</evidence>
<dbReference type="CDD" id="cd09488">
    <property type="entry name" value="SAM_EPH-R"/>
    <property type="match status" value="1"/>
</dbReference>
<dbReference type="InterPro" id="IPR050449">
    <property type="entry name" value="Ephrin_rcpt_TKs"/>
</dbReference>
<dbReference type="PANTHER" id="PTHR46877">
    <property type="entry name" value="EPH RECEPTOR A5"/>
    <property type="match status" value="1"/>
</dbReference>
<evidence type="ECO:0000256" key="1">
    <source>
        <dbReference type="ARBA" id="ARBA00004167"/>
    </source>
</evidence>
<dbReference type="GO" id="GO:0005524">
    <property type="term" value="F:ATP binding"/>
    <property type="evidence" value="ECO:0007669"/>
    <property type="project" value="UniProtKB-KW"/>
</dbReference>
<name>A0A212EQJ2_DANPL</name>
<dbReference type="Pfam" id="PF00041">
    <property type="entry name" value="fn3"/>
    <property type="match status" value="1"/>
</dbReference>
<evidence type="ECO:0000256" key="6">
    <source>
        <dbReference type="ARBA" id="ARBA00023136"/>
    </source>
</evidence>
<dbReference type="SMART" id="SM00060">
    <property type="entry name" value="FN3"/>
    <property type="match status" value="1"/>
</dbReference>
<comment type="subcellular location">
    <subcellularLocation>
        <location evidence="1">Membrane</location>
        <topology evidence="1">Single-pass membrane protein</topology>
    </subcellularLocation>
</comment>
<dbReference type="GO" id="GO:0007411">
    <property type="term" value="P:axon guidance"/>
    <property type="evidence" value="ECO:0007669"/>
    <property type="project" value="TreeGrafter"/>
</dbReference>
<dbReference type="SMART" id="SM00454">
    <property type="entry name" value="SAM"/>
    <property type="match status" value="1"/>
</dbReference>
<dbReference type="SUPFAM" id="SSF49265">
    <property type="entry name" value="Fibronectin type III"/>
    <property type="match status" value="1"/>
</dbReference>
<evidence type="ECO:0000313" key="11">
    <source>
        <dbReference type="EMBL" id="OWR43724.1"/>
    </source>
</evidence>
<accession>A0A212EQJ2</accession>
<evidence type="ECO:0000256" key="7">
    <source>
        <dbReference type="ARBA" id="ARBA00023170"/>
    </source>
</evidence>
<feature type="domain" description="SAM" evidence="9">
    <location>
        <begin position="231"/>
        <end position="295"/>
    </location>
</feature>
<dbReference type="InterPro" id="IPR003961">
    <property type="entry name" value="FN3_dom"/>
</dbReference>
<comment type="caution">
    <text evidence="11">The sequence shown here is derived from an EMBL/GenBank/DDBJ whole genome shotgun (WGS) entry which is preliminary data.</text>
</comment>
<dbReference type="InParanoid" id="A0A212EQJ2"/>
<dbReference type="STRING" id="278856.A0A212EQJ2"/>
<dbReference type="GO" id="GO:0005005">
    <property type="term" value="F:transmembrane-ephrin receptor activity"/>
    <property type="evidence" value="ECO:0007669"/>
    <property type="project" value="TreeGrafter"/>
</dbReference>
<dbReference type="PROSITE" id="PS50105">
    <property type="entry name" value="SAM_DOMAIN"/>
    <property type="match status" value="1"/>
</dbReference>
<feature type="transmembrane region" description="Helical" evidence="8">
    <location>
        <begin position="157"/>
        <end position="180"/>
    </location>
</feature>
<dbReference type="CDD" id="cd00063">
    <property type="entry name" value="FN3"/>
    <property type="match status" value="1"/>
</dbReference>
<protein>
    <submittedName>
        <fullName evidence="11">Eph receptor</fullName>
    </submittedName>
</protein>
<keyword evidence="4" id="KW-0067">ATP-binding</keyword>
<dbReference type="PANTHER" id="PTHR46877:SF14">
    <property type="entry name" value="RECEPTOR PROTEIN-TYROSINE KINASE"/>
    <property type="match status" value="1"/>
</dbReference>
<dbReference type="GO" id="GO:0005886">
    <property type="term" value="C:plasma membrane"/>
    <property type="evidence" value="ECO:0007669"/>
    <property type="project" value="TreeGrafter"/>
</dbReference>
<keyword evidence="6 8" id="KW-0472">Membrane</keyword>
<evidence type="ECO:0000313" key="12">
    <source>
        <dbReference type="Proteomes" id="UP000007151"/>
    </source>
</evidence>
<gene>
    <name evidence="11" type="ORF">KGM_203319</name>
</gene>
<evidence type="ECO:0000256" key="2">
    <source>
        <dbReference type="ARBA" id="ARBA00022692"/>
    </source>
</evidence>
<dbReference type="Pfam" id="PF00536">
    <property type="entry name" value="SAM_1"/>
    <property type="match status" value="1"/>
</dbReference>
<dbReference type="InterPro" id="IPR013783">
    <property type="entry name" value="Ig-like_fold"/>
</dbReference>
<evidence type="ECO:0000259" key="10">
    <source>
        <dbReference type="PROSITE" id="PS50853"/>
    </source>
</evidence>
<sequence>MGLEPVTEYKFQVFALNGVSDLTGESPKKVEITAVTEASVVSVITKLRVVSVESDKLSLAWNPPPIDLTDPDDSIESYEVKCFPKDHMEKSANATVRITKEPHVIITGLKRDTEYGIRVRAKMKKGWGELSGIVYARTGSVLETSFVGEEEGAQVRLVAGVMVAVVVLSVIAIIATVLFLRSRSDDECDKKQPSDCNALNYRNGEVYTGPDRPAKTGSNATTPLFAGTDMIQFSSVEEWLECIKMSRYIEKFRTAGITDMNAVVDLTVHQLASLGVTLVGHQKKIMNSVQSMRAQIRVSGPYGFLV</sequence>
<keyword evidence="3" id="KW-0547">Nucleotide-binding</keyword>
<keyword evidence="5 8" id="KW-1133">Transmembrane helix</keyword>
<dbReference type="InterPro" id="IPR013761">
    <property type="entry name" value="SAM/pointed_sf"/>
</dbReference>
<keyword evidence="12" id="KW-1185">Reference proteome</keyword>
<evidence type="ECO:0000256" key="8">
    <source>
        <dbReference type="SAM" id="Phobius"/>
    </source>
</evidence>
<feature type="domain" description="Fibronectin type-III" evidence="10">
    <location>
        <begin position="43"/>
        <end position="141"/>
    </location>
</feature>
<evidence type="ECO:0000259" key="9">
    <source>
        <dbReference type="PROSITE" id="PS50105"/>
    </source>
</evidence>
<dbReference type="FunFam" id="1.10.150.50:FF:000001">
    <property type="entry name" value="Ephrin type-A receptor 5"/>
    <property type="match status" value="1"/>
</dbReference>
<evidence type="ECO:0000256" key="3">
    <source>
        <dbReference type="ARBA" id="ARBA00022741"/>
    </source>
</evidence>
<dbReference type="Gene3D" id="1.10.150.50">
    <property type="entry name" value="Transcription Factor, Ets-1"/>
    <property type="match status" value="1"/>
</dbReference>
<keyword evidence="7 11" id="KW-0675">Receptor</keyword>